<accession>A0A8S1XAF5</accession>
<evidence type="ECO:0000313" key="2">
    <source>
        <dbReference type="EMBL" id="CAD8198044.1"/>
    </source>
</evidence>
<dbReference type="EMBL" id="CAJJDP010000116">
    <property type="protein sequence ID" value="CAD8198044.1"/>
    <property type="molecule type" value="Genomic_DNA"/>
</dbReference>
<sequence>MNIRICNSQSVFIGLIVPLFLLLILYKQSISKFLFMYRENNDKINLEDMQDIDLMNIFNKLLLGNDQIVGEYNYYYNLL</sequence>
<evidence type="ECO:0000313" key="3">
    <source>
        <dbReference type="EMBL" id="CAD8215114.1"/>
    </source>
</evidence>
<evidence type="ECO:0000256" key="1">
    <source>
        <dbReference type="SAM" id="Phobius"/>
    </source>
</evidence>
<keyword evidence="4" id="KW-1185">Reference proteome</keyword>
<proteinExistence type="predicted"/>
<comment type="caution">
    <text evidence="2">The sequence shown here is derived from an EMBL/GenBank/DDBJ whole genome shotgun (WGS) entry which is preliminary data.</text>
</comment>
<organism evidence="2 4">
    <name type="scientific">Paramecium octaurelia</name>
    <dbReference type="NCBI Taxonomy" id="43137"/>
    <lineage>
        <taxon>Eukaryota</taxon>
        <taxon>Sar</taxon>
        <taxon>Alveolata</taxon>
        <taxon>Ciliophora</taxon>
        <taxon>Intramacronucleata</taxon>
        <taxon>Oligohymenophorea</taxon>
        <taxon>Peniculida</taxon>
        <taxon>Parameciidae</taxon>
        <taxon>Paramecium</taxon>
    </lineage>
</organism>
<dbReference type="Proteomes" id="UP000683925">
    <property type="component" value="Unassembled WGS sequence"/>
</dbReference>
<reference evidence="2" key="1">
    <citation type="submission" date="2021-01" db="EMBL/GenBank/DDBJ databases">
        <authorList>
            <consortium name="Genoscope - CEA"/>
            <person name="William W."/>
        </authorList>
    </citation>
    <scope>NUCLEOTIDE SEQUENCE</scope>
</reference>
<name>A0A8S1XAF5_PAROT</name>
<dbReference type="EMBL" id="CAJJDP010000210">
    <property type="protein sequence ID" value="CAD8215114.1"/>
    <property type="molecule type" value="Genomic_DNA"/>
</dbReference>
<keyword evidence="1" id="KW-0472">Membrane</keyword>
<evidence type="ECO:0000313" key="4">
    <source>
        <dbReference type="Proteomes" id="UP000683925"/>
    </source>
</evidence>
<gene>
    <name evidence="2" type="ORF">POCTA_138.1.T1160003</name>
    <name evidence="3" type="ORF">POCTA_138.1.T2060007</name>
</gene>
<dbReference type="AlphaFoldDB" id="A0A8S1XAF5"/>
<keyword evidence="1" id="KW-0812">Transmembrane</keyword>
<keyword evidence="1" id="KW-1133">Transmembrane helix</keyword>
<protein>
    <submittedName>
        <fullName evidence="2">Uncharacterized protein</fullName>
    </submittedName>
</protein>
<feature type="transmembrane region" description="Helical" evidence="1">
    <location>
        <begin position="6"/>
        <end position="26"/>
    </location>
</feature>